<reference evidence="2" key="1">
    <citation type="submission" date="2021-06" db="EMBL/GenBank/DDBJ databases">
        <authorList>
            <person name="Gannon L."/>
            <person name="Redgwell R T."/>
            <person name="Michniewski S."/>
            <person name="Harrison D C."/>
            <person name="Millard A."/>
        </authorList>
    </citation>
    <scope>NUCLEOTIDE SEQUENCE</scope>
</reference>
<protein>
    <submittedName>
        <fullName evidence="2">Uncharacterized protein</fullName>
    </submittedName>
</protein>
<evidence type="ECO:0000256" key="1">
    <source>
        <dbReference type="SAM" id="MobiDB-lite"/>
    </source>
</evidence>
<proteinExistence type="predicted"/>
<sequence length="134" mass="15186">MKHLKTFEQHSFVEIDETIDQVNLDENGVEQTNEEFFGGKEKKAAKKFYQKHADKMKALKAAESEGGEKLQAIQDELWDLVKTEWKELGSGLNGEQKNLLRKDLETEIKNVDAKDSRSTIQKLGSGMASGRDDN</sequence>
<name>A0A8D9CF82_9VIRU</name>
<feature type="region of interest" description="Disordered" evidence="1">
    <location>
        <begin position="115"/>
        <end position="134"/>
    </location>
</feature>
<accession>A0A8D9CF82</accession>
<evidence type="ECO:0000313" key="2">
    <source>
        <dbReference type="EMBL" id="CAG7580552.1"/>
    </source>
</evidence>
<dbReference type="EMBL" id="OU342829">
    <property type="protein sequence ID" value="CAG7580552.1"/>
    <property type="molecule type" value="Genomic_DNA"/>
</dbReference>
<organism evidence="2">
    <name type="scientific">uncultured marine phage</name>
    <dbReference type="NCBI Taxonomy" id="707152"/>
    <lineage>
        <taxon>Viruses</taxon>
        <taxon>environmental samples</taxon>
    </lineage>
</organism>
<gene>
    <name evidence="2" type="ORF">SLAVMIC_00472</name>
</gene>